<dbReference type="AlphaFoldDB" id="A0AAD7XQR4"/>
<evidence type="ECO:0000256" key="1">
    <source>
        <dbReference type="ARBA" id="ARBA00004123"/>
    </source>
</evidence>
<dbReference type="SMART" id="SM00479">
    <property type="entry name" value="EXOIII"/>
    <property type="match status" value="1"/>
</dbReference>
<evidence type="ECO:0000256" key="5">
    <source>
        <dbReference type="ARBA" id="ARBA00022839"/>
    </source>
</evidence>
<evidence type="ECO:0000256" key="6">
    <source>
        <dbReference type="ARBA" id="ARBA00023242"/>
    </source>
</evidence>
<dbReference type="GO" id="GO:0003676">
    <property type="term" value="F:nucleic acid binding"/>
    <property type="evidence" value="ECO:0007669"/>
    <property type="project" value="InterPro"/>
</dbReference>
<sequence length="437" mass="48322">MKRDTIDDDDELASNNNAKGRLKKLRKVCERGEVWNAKRLAECRAVGIAVRPTVRLVPPLAVPGARIPTMRDVARIVWRVLGREAPQYKAPGTHVEAKREWPPWLIVGNPEAVERVAVVFCDSCQGIKLRVFEPRATKRRALDVLQHQSAPWANPAGTVVVPRPTANVFGLDCEMVQTTNGTELARCSIVDKSTRLDVYCLPEGEVVDYCTKYSGITAETLRDVETRLGDVQRMVREVVGKNDLLVGHSLDNDLRVLGMTHDNVADTALLYKHPKEGYKKSLKSLAKEFLGRTIQTGEHDSVQDARAALDLYWLKVANPILGSKPRKPPLVDAVRDLGKKVASTRGEREDWDLLVTTDKRGVEEQVPDNALIVAIAQPDVSSLELLEAQKKACGKGVAVWTKDLENQRIKALEACIYVAAVRQGPRSQAVVLYPAGG</sequence>
<keyword evidence="4" id="KW-0378">Hydrolase</keyword>
<dbReference type="PANTHER" id="PTHR12801:SF115">
    <property type="entry name" value="FI18136P1-RELATED"/>
    <property type="match status" value="1"/>
</dbReference>
<evidence type="ECO:0000259" key="7">
    <source>
        <dbReference type="SMART" id="SM00479"/>
    </source>
</evidence>
<keyword evidence="6" id="KW-0539">Nucleus</keyword>
<dbReference type="GO" id="GO:0004527">
    <property type="term" value="F:exonuclease activity"/>
    <property type="evidence" value="ECO:0007669"/>
    <property type="project" value="UniProtKB-KW"/>
</dbReference>
<evidence type="ECO:0000256" key="3">
    <source>
        <dbReference type="ARBA" id="ARBA00022722"/>
    </source>
</evidence>
<protein>
    <recommendedName>
        <fullName evidence="7">Exonuclease domain-containing protein</fullName>
    </recommendedName>
</protein>
<reference evidence="8" key="1">
    <citation type="submission" date="2023-01" db="EMBL/GenBank/DDBJ databases">
        <title>Metagenome sequencing of chrysophaentin producing Chrysophaeum taylorii.</title>
        <authorList>
            <person name="Davison J."/>
            <person name="Bewley C."/>
        </authorList>
    </citation>
    <scope>NUCLEOTIDE SEQUENCE</scope>
    <source>
        <strain evidence="8">NIES-1699</strain>
    </source>
</reference>
<comment type="caution">
    <text evidence="8">The sequence shown here is derived from an EMBL/GenBank/DDBJ whole genome shotgun (WGS) entry which is preliminary data.</text>
</comment>
<dbReference type="EMBL" id="JAQMWT010000065">
    <property type="protein sequence ID" value="KAJ8611737.1"/>
    <property type="molecule type" value="Genomic_DNA"/>
</dbReference>
<comment type="similarity">
    <text evidence="2">Belongs to the REXO1/REXO3 family.</text>
</comment>
<dbReference type="InterPro" id="IPR012337">
    <property type="entry name" value="RNaseH-like_sf"/>
</dbReference>
<accession>A0AAD7XQR4</accession>
<keyword evidence="9" id="KW-1185">Reference proteome</keyword>
<dbReference type="InterPro" id="IPR034922">
    <property type="entry name" value="REX1-like_exo"/>
</dbReference>
<dbReference type="Pfam" id="PF00929">
    <property type="entry name" value="RNase_T"/>
    <property type="match status" value="1"/>
</dbReference>
<organism evidence="8 9">
    <name type="scientific">Chrysophaeum taylorii</name>
    <dbReference type="NCBI Taxonomy" id="2483200"/>
    <lineage>
        <taxon>Eukaryota</taxon>
        <taxon>Sar</taxon>
        <taxon>Stramenopiles</taxon>
        <taxon>Ochrophyta</taxon>
        <taxon>Pelagophyceae</taxon>
        <taxon>Pelagomonadales</taxon>
        <taxon>Pelagomonadaceae</taxon>
        <taxon>Chrysophaeum</taxon>
    </lineage>
</organism>
<dbReference type="PANTHER" id="PTHR12801">
    <property type="entry name" value="RNA EXONUCLEASE REXO1 / RECO3 FAMILY MEMBER-RELATED"/>
    <property type="match status" value="1"/>
</dbReference>
<proteinExistence type="inferred from homology"/>
<feature type="domain" description="Exonuclease" evidence="7">
    <location>
        <begin position="167"/>
        <end position="321"/>
    </location>
</feature>
<evidence type="ECO:0000256" key="2">
    <source>
        <dbReference type="ARBA" id="ARBA00006357"/>
    </source>
</evidence>
<dbReference type="Proteomes" id="UP001230188">
    <property type="component" value="Unassembled WGS sequence"/>
</dbReference>
<keyword evidence="3" id="KW-0540">Nuclease</keyword>
<keyword evidence="5" id="KW-0269">Exonuclease</keyword>
<evidence type="ECO:0000256" key="4">
    <source>
        <dbReference type="ARBA" id="ARBA00022801"/>
    </source>
</evidence>
<dbReference type="FunFam" id="3.30.420.10:FF:000031">
    <property type="entry name" value="RNA exonuclease 1"/>
    <property type="match status" value="1"/>
</dbReference>
<evidence type="ECO:0000313" key="9">
    <source>
        <dbReference type="Proteomes" id="UP001230188"/>
    </source>
</evidence>
<dbReference type="InterPro" id="IPR013520">
    <property type="entry name" value="Ribonucl_H"/>
</dbReference>
<comment type="subcellular location">
    <subcellularLocation>
        <location evidence="1">Nucleus</location>
    </subcellularLocation>
</comment>
<dbReference type="SUPFAM" id="SSF53098">
    <property type="entry name" value="Ribonuclease H-like"/>
    <property type="match status" value="1"/>
</dbReference>
<dbReference type="InterPro" id="IPR036397">
    <property type="entry name" value="RNaseH_sf"/>
</dbReference>
<name>A0AAD7XQR4_9STRA</name>
<dbReference type="CDD" id="cd06145">
    <property type="entry name" value="REX1_like"/>
    <property type="match status" value="1"/>
</dbReference>
<dbReference type="Gene3D" id="3.30.420.10">
    <property type="entry name" value="Ribonuclease H-like superfamily/Ribonuclease H"/>
    <property type="match status" value="1"/>
</dbReference>
<gene>
    <name evidence="8" type="ORF">CTAYLR_009200</name>
</gene>
<dbReference type="GO" id="GO:0010629">
    <property type="term" value="P:negative regulation of gene expression"/>
    <property type="evidence" value="ECO:0007669"/>
    <property type="project" value="UniProtKB-ARBA"/>
</dbReference>
<dbReference type="InterPro" id="IPR047021">
    <property type="entry name" value="REXO1/3/4-like"/>
</dbReference>
<evidence type="ECO:0000313" key="8">
    <source>
        <dbReference type="EMBL" id="KAJ8611737.1"/>
    </source>
</evidence>
<dbReference type="GO" id="GO:0005634">
    <property type="term" value="C:nucleus"/>
    <property type="evidence" value="ECO:0007669"/>
    <property type="project" value="UniProtKB-SubCell"/>
</dbReference>